<dbReference type="AlphaFoldDB" id="A0A376BY63"/>
<proteinExistence type="predicted"/>
<reference evidence="1 2" key="1">
    <citation type="submission" date="2018-06" db="EMBL/GenBank/DDBJ databases">
        <authorList>
            <consortium name="Pathogen Informatics"/>
            <person name="Doyle S."/>
        </authorList>
    </citation>
    <scope>NUCLEOTIDE SEQUENCE [LARGE SCALE GENOMIC DNA]</scope>
    <source>
        <strain evidence="1 2">NCTC11661</strain>
    </source>
</reference>
<evidence type="ECO:0000313" key="1">
    <source>
        <dbReference type="EMBL" id="SSZ46598.1"/>
    </source>
</evidence>
<evidence type="ECO:0000313" key="2">
    <source>
        <dbReference type="Proteomes" id="UP000255515"/>
    </source>
</evidence>
<name>A0A376BY63_9FLAO</name>
<dbReference type="RefSeq" id="WP_002687190.1">
    <property type="nucleotide sequence ID" value="NZ_UFTJ01000001.1"/>
</dbReference>
<sequence length="172" mass="18471">MKNILILLGIALSGVSFGQIIIGQGKNAPSSPSVSLEFGTEAKGLQLPWVDNINNVVNVVDGTMVLDLTDRKVKIKLQSGWKDLSTASTSLINTFLQDGKSDIESAKTSIGTPTNVAGILVLEDEDKAMQLPMVKSPHLSIIDPAPGMIAYDTLSKQVCIFNGSVWSFWKPE</sequence>
<protein>
    <submittedName>
        <fullName evidence="1">Uncharacterized protein</fullName>
    </submittedName>
</protein>
<dbReference type="Proteomes" id="UP000255515">
    <property type="component" value="Unassembled WGS sequence"/>
</dbReference>
<gene>
    <name evidence="1" type="ORF">NCTC11661_00243</name>
</gene>
<accession>A0A376BY63</accession>
<dbReference type="EMBL" id="UFTJ01000001">
    <property type="protein sequence ID" value="SSZ46598.1"/>
    <property type="molecule type" value="Genomic_DNA"/>
</dbReference>
<organism evidence="1 2">
    <name type="scientific">Bergeyella zoohelcum</name>
    <dbReference type="NCBI Taxonomy" id="1015"/>
    <lineage>
        <taxon>Bacteria</taxon>
        <taxon>Pseudomonadati</taxon>
        <taxon>Bacteroidota</taxon>
        <taxon>Flavobacteriia</taxon>
        <taxon>Flavobacteriales</taxon>
        <taxon>Weeksellaceae</taxon>
        <taxon>Bergeyella</taxon>
    </lineage>
</organism>